<dbReference type="PANTHER" id="PTHR11264">
    <property type="entry name" value="URACIL-DNA GLYCOSYLASE"/>
    <property type="match status" value="1"/>
</dbReference>
<dbReference type="RefSeq" id="WP_258210787.1">
    <property type="nucleotide sequence ID" value="NZ_CP102734.1"/>
</dbReference>
<comment type="catalytic activity">
    <reaction evidence="1 8 10">
        <text>Hydrolyzes single-stranded DNA or mismatched double-stranded DNA and polynucleotides, releasing free uracil.</text>
        <dbReference type="EC" id="3.2.2.27"/>
    </reaction>
</comment>
<dbReference type="NCBIfam" id="NF003592">
    <property type="entry name" value="PRK05254.1-5"/>
    <property type="match status" value="1"/>
</dbReference>
<evidence type="ECO:0000256" key="9">
    <source>
        <dbReference type="PROSITE-ProRule" id="PRU10072"/>
    </source>
</evidence>
<dbReference type="NCBIfam" id="NF003588">
    <property type="entry name" value="PRK05254.1-1"/>
    <property type="match status" value="1"/>
</dbReference>
<organism evidence="12 13">
    <name type="scientific">Mycoplasma iguanae</name>
    <dbReference type="NCBI Taxonomy" id="292461"/>
    <lineage>
        <taxon>Bacteria</taxon>
        <taxon>Bacillati</taxon>
        <taxon>Mycoplasmatota</taxon>
        <taxon>Mollicutes</taxon>
        <taxon>Mycoplasmataceae</taxon>
        <taxon>Mycoplasma</taxon>
    </lineage>
</organism>
<keyword evidence="12" id="KW-0326">Glycosidase</keyword>
<keyword evidence="5 8" id="KW-0227">DNA damage</keyword>
<dbReference type="Proteomes" id="UP001059252">
    <property type="component" value="Chromosome"/>
</dbReference>
<sequence length="214" mass="24823">MWHLNSWEEFFKAETSKDYFKKLMSFLDFKLSQNTEIYPSKSDWFKALELCNFQNLKVVIIGQDPYHSPGVADGLAFSTNKKILPPSLKNIFKELKNNYPKTIIKSGNLSHWANQGVLLINRVLTVEKNNPQSHYNQGWEIFTENLLKWIVTKKQKIVFVLLGSKAQTIEQQVDLSKQCIIRAPHPSPLSAYRGFFGSEIFIKINSLLDKKIIW</sequence>
<evidence type="ECO:0000256" key="10">
    <source>
        <dbReference type="RuleBase" id="RU003780"/>
    </source>
</evidence>
<dbReference type="EMBL" id="CP102734">
    <property type="protein sequence ID" value="UVD81613.1"/>
    <property type="molecule type" value="Genomic_DNA"/>
</dbReference>
<evidence type="ECO:0000256" key="4">
    <source>
        <dbReference type="ARBA" id="ARBA00012030"/>
    </source>
</evidence>
<dbReference type="GO" id="GO:0004844">
    <property type="term" value="F:uracil DNA N-glycosylase activity"/>
    <property type="evidence" value="ECO:0007669"/>
    <property type="project" value="UniProtKB-EC"/>
</dbReference>
<evidence type="ECO:0000313" key="12">
    <source>
        <dbReference type="EMBL" id="UVD81613.1"/>
    </source>
</evidence>
<dbReference type="SMART" id="SM00987">
    <property type="entry name" value="UreE_C"/>
    <property type="match status" value="1"/>
</dbReference>
<evidence type="ECO:0000256" key="5">
    <source>
        <dbReference type="ARBA" id="ARBA00022763"/>
    </source>
</evidence>
<evidence type="ECO:0000256" key="8">
    <source>
        <dbReference type="HAMAP-Rule" id="MF_00148"/>
    </source>
</evidence>
<evidence type="ECO:0000256" key="3">
    <source>
        <dbReference type="ARBA" id="ARBA00008184"/>
    </source>
</evidence>
<comment type="subcellular location">
    <subcellularLocation>
        <location evidence="8">Cytoplasm</location>
    </subcellularLocation>
</comment>
<feature type="domain" description="Uracil-DNA glycosylase-like" evidence="11">
    <location>
        <begin position="49"/>
        <end position="208"/>
    </location>
</feature>
<accession>A0ABY5R847</accession>
<protein>
    <recommendedName>
        <fullName evidence="4 8">Uracil-DNA glycosylase</fullName>
        <shortName evidence="8">UDG</shortName>
        <ecNumber evidence="4 8">3.2.2.27</ecNumber>
    </recommendedName>
</protein>
<proteinExistence type="inferred from homology"/>
<gene>
    <name evidence="8" type="primary">ung</name>
    <name evidence="12" type="ORF">NV226_02720</name>
</gene>
<evidence type="ECO:0000256" key="6">
    <source>
        <dbReference type="ARBA" id="ARBA00022801"/>
    </source>
</evidence>
<comment type="similarity">
    <text evidence="3 8 10">Belongs to the uracil-DNA glycosylase (UDG) superfamily. UNG family.</text>
</comment>
<dbReference type="InterPro" id="IPR018085">
    <property type="entry name" value="Ura-DNA_Glyclase_AS"/>
</dbReference>
<comment type="function">
    <text evidence="2 8 10">Excises uracil residues from the DNA which can arise as a result of misincorporation of dUMP residues by DNA polymerase or due to deamination of cytosine.</text>
</comment>
<keyword evidence="7 8" id="KW-0234">DNA repair</keyword>
<evidence type="ECO:0000259" key="11">
    <source>
        <dbReference type="SMART" id="SM00986"/>
    </source>
</evidence>
<dbReference type="HAMAP" id="MF_00148">
    <property type="entry name" value="UDG"/>
    <property type="match status" value="1"/>
</dbReference>
<dbReference type="InterPro" id="IPR036895">
    <property type="entry name" value="Uracil-DNA_glycosylase-like_sf"/>
</dbReference>
<evidence type="ECO:0000256" key="2">
    <source>
        <dbReference type="ARBA" id="ARBA00002631"/>
    </source>
</evidence>
<evidence type="ECO:0000256" key="1">
    <source>
        <dbReference type="ARBA" id="ARBA00001400"/>
    </source>
</evidence>
<dbReference type="EC" id="3.2.2.27" evidence="4 8"/>
<feature type="active site" description="Proton acceptor" evidence="8 9">
    <location>
        <position position="64"/>
    </location>
</feature>
<keyword evidence="13" id="KW-1185">Reference proteome</keyword>
<dbReference type="NCBIfam" id="NF003589">
    <property type="entry name" value="PRK05254.1-2"/>
    <property type="match status" value="1"/>
</dbReference>
<evidence type="ECO:0000256" key="7">
    <source>
        <dbReference type="ARBA" id="ARBA00023204"/>
    </source>
</evidence>
<dbReference type="PANTHER" id="PTHR11264:SF0">
    <property type="entry name" value="URACIL-DNA GLYCOSYLASE"/>
    <property type="match status" value="1"/>
</dbReference>
<name>A0ABY5R847_9MOLU</name>
<dbReference type="Gene3D" id="3.40.470.10">
    <property type="entry name" value="Uracil-DNA glycosylase-like domain"/>
    <property type="match status" value="1"/>
</dbReference>
<keyword evidence="6 8" id="KW-0378">Hydrolase</keyword>
<dbReference type="Pfam" id="PF03167">
    <property type="entry name" value="UDG"/>
    <property type="match status" value="1"/>
</dbReference>
<dbReference type="SUPFAM" id="SSF52141">
    <property type="entry name" value="Uracil-DNA glycosylase-like"/>
    <property type="match status" value="1"/>
</dbReference>
<reference evidence="12" key="1">
    <citation type="submission" date="2022-08" db="EMBL/GenBank/DDBJ databases">
        <title>Complete genome of Mycoplasma iguanae type strain 2327.</title>
        <authorList>
            <person name="Spergser J."/>
        </authorList>
    </citation>
    <scope>NUCLEOTIDE SEQUENCE</scope>
    <source>
        <strain evidence="12">2327</strain>
    </source>
</reference>
<keyword evidence="8" id="KW-0963">Cytoplasm</keyword>
<evidence type="ECO:0000313" key="13">
    <source>
        <dbReference type="Proteomes" id="UP001059252"/>
    </source>
</evidence>
<dbReference type="CDD" id="cd10027">
    <property type="entry name" value="UDG-F1-like"/>
    <property type="match status" value="1"/>
</dbReference>
<dbReference type="InterPro" id="IPR002043">
    <property type="entry name" value="UDG_fam1"/>
</dbReference>
<dbReference type="NCBIfam" id="TIGR00628">
    <property type="entry name" value="ung"/>
    <property type="match status" value="1"/>
</dbReference>
<dbReference type="InterPro" id="IPR005122">
    <property type="entry name" value="Uracil-DNA_glycosylase-like"/>
</dbReference>
<dbReference type="SMART" id="SM00986">
    <property type="entry name" value="UDG"/>
    <property type="match status" value="1"/>
</dbReference>
<dbReference type="PROSITE" id="PS00130">
    <property type="entry name" value="U_DNA_GLYCOSYLASE"/>
    <property type="match status" value="1"/>
</dbReference>